<dbReference type="Proteomes" id="UP000046393">
    <property type="component" value="Unplaced"/>
</dbReference>
<dbReference type="GO" id="GO:0005615">
    <property type="term" value="C:extracellular space"/>
    <property type="evidence" value="ECO:0007669"/>
    <property type="project" value="TreeGrafter"/>
</dbReference>
<evidence type="ECO:0000313" key="2">
    <source>
        <dbReference type="WBParaSite" id="SMUV_0000390901-mRNA-1"/>
    </source>
</evidence>
<dbReference type="GO" id="GO:0005112">
    <property type="term" value="F:Notch binding"/>
    <property type="evidence" value="ECO:0007669"/>
    <property type="project" value="TreeGrafter"/>
</dbReference>
<keyword evidence="1" id="KW-1185">Reference proteome</keyword>
<protein>
    <submittedName>
        <fullName evidence="2">MANSC domain-containing protein</fullName>
    </submittedName>
</protein>
<sequence length="293" mass="34150">MLSLKPISTASSFAYLLNITDSYHISENIHSTEDDKFSLATNYLANDKFCIRKQEEYWEKCCSETPGERMLFNPKNYEFCLIYKNRCFMQNKNFNSNFQKYDCIPEADDHDNNEHNDYYNNHRYHDHDHDYDKKHHLNEQQFQQQLFSYKNPSISATTQKSLLNDDSDDGTIKFIIPPLLSTSRYRRRPHLLRDTPLINSDVSLPIVPSPSIIPSTSDITSAISVQLTEEMIKQCTPECTLPHCTTACKCANSHHTVHHMCNPPQTSDLVTTCRQWYERCPMYAPIQYGPPLF</sequence>
<dbReference type="WBParaSite" id="SMUV_0000390901-mRNA-1">
    <property type="protein sequence ID" value="SMUV_0000390901-mRNA-1"/>
    <property type="gene ID" value="SMUV_0000390901"/>
</dbReference>
<dbReference type="AlphaFoldDB" id="A0A0N5AHQ0"/>
<organism evidence="1 2">
    <name type="scientific">Syphacia muris</name>
    <dbReference type="NCBI Taxonomy" id="451379"/>
    <lineage>
        <taxon>Eukaryota</taxon>
        <taxon>Metazoa</taxon>
        <taxon>Ecdysozoa</taxon>
        <taxon>Nematoda</taxon>
        <taxon>Chromadorea</taxon>
        <taxon>Rhabditida</taxon>
        <taxon>Spirurina</taxon>
        <taxon>Oxyuridomorpha</taxon>
        <taxon>Oxyuroidea</taxon>
        <taxon>Oxyuridae</taxon>
        <taxon>Syphacia</taxon>
    </lineage>
</organism>
<dbReference type="PANTHER" id="PTHR35015">
    <property type="entry name" value="PROTEIN CBR-OSM-7-RELATED"/>
    <property type="match status" value="1"/>
</dbReference>
<dbReference type="GO" id="GO:0045747">
    <property type="term" value="P:positive regulation of Notch signaling pathway"/>
    <property type="evidence" value="ECO:0007669"/>
    <property type="project" value="TreeGrafter"/>
</dbReference>
<name>A0A0N5AHQ0_9BILA</name>
<evidence type="ECO:0000313" key="1">
    <source>
        <dbReference type="Proteomes" id="UP000046393"/>
    </source>
</evidence>
<reference evidence="2" key="1">
    <citation type="submission" date="2017-02" db="UniProtKB">
        <authorList>
            <consortium name="WormBaseParasite"/>
        </authorList>
    </citation>
    <scope>IDENTIFICATION</scope>
</reference>
<dbReference type="PANTHER" id="PTHR35015:SF1">
    <property type="entry name" value="NOTCH LIGAND OSM-11"/>
    <property type="match status" value="1"/>
</dbReference>
<dbReference type="InterPro" id="IPR053124">
    <property type="entry name" value="Notch_signaling_modulators"/>
</dbReference>
<proteinExistence type="predicted"/>
<accession>A0A0N5AHQ0</accession>